<sequence length="676" mass="75895">MNHLSESQDSESRSPVLTEQQMLKQEHERLQERRRQAGLPSGHPEKDAVGLAFSGGGIRSATFNLGLSQAMHRYGFLKHVDYLSTVSGGGYIGSSLTWFMSYLKQDFPFGTSRRHNTETPGAVVGWLREHASYLTPGEGVDLWALSAAVIRGTLVNLLVIIPILFAVTVFLVWLPGPVIIAGYPHNGFTALLLGGLASLALLGVTSIFYALLSSFPSLQRFRLRHRANFWMGRMLLFGAGLIVLGMIPLLHGYIDLYFEHLIEEFNTSFSVAGVASLVGGWMGRDSGKEIQGYRKILLNIGLALAAYGLLQWMYHGADAIVNNGDVLRDELLRGGVVLSLLIGALANINYVSIHRYYRDRLMQAFMPPPDFTDFSQPSQCLLKDIPQTKAPYQIINTLMMTWNSSTPKLRIRGGDNFIFTPLFCGAPSTGYARSAEYLGGTMDLSTAFSISGAAIDPNTGVTRSRPLSFMMTLLNLRLGYWVRNPKRPAKIMKGWSRPYWLIYSLREMFGLKMAENQMHVYLSDGGHFENLGLYELIRRRCRYIVLCDGTEDQDWEFDDLGNALEKVRVDFGVAIDMDTQMLQPQGPNRFSPQPWVLGDIHYADGSRGTLLYIKASIFSGLPEDVYAYRRANPKFPDQSTTDQFFDEAQFEAYRELGFQIGKRVFENKKLHRVFGR</sequence>
<feature type="transmembrane region" description="Helical" evidence="2">
    <location>
        <begin position="334"/>
        <end position="353"/>
    </location>
</feature>
<dbReference type="KEGG" id="nhl:Nhal_1345"/>
<feature type="transmembrane region" description="Helical" evidence="2">
    <location>
        <begin position="296"/>
        <end position="314"/>
    </location>
</feature>
<dbReference type="Gene3D" id="3.40.1090.10">
    <property type="entry name" value="Cytosolic phospholipase A2 catalytic domain"/>
    <property type="match status" value="1"/>
</dbReference>
<evidence type="ECO:0008006" key="5">
    <source>
        <dbReference type="Google" id="ProtNLM"/>
    </source>
</evidence>
<feature type="transmembrane region" description="Helical" evidence="2">
    <location>
        <begin position="266"/>
        <end position="284"/>
    </location>
</feature>
<feature type="transmembrane region" description="Helical" evidence="2">
    <location>
        <begin position="188"/>
        <end position="212"/>
    </location>
</feature>
<gene>
    <name evidence="3" type="ordered locus">Nhal_1345</name>
</gene>
<evidence type="ECO:0000256" key="2">
    <source>
        <dbReference type="SAM" id="Phobius"/>
    </source>
</evidence>
<keyword evidence="2" id="KW-0472">Membrane</keyword>
<evidence type="ECO:0000313" key="4">
    <source>
        <dbReference type="Proteomes" id="UP000001844"/>
    </source>
</evidence>
<keyword evidence="2" id="KW-0812">Transmembrane</keyword>
<dbReference type="GO" id="GO:0046475">
    <property type="term" value="P:glycerophospholipid catabolic process"/>
    <property type="evidence" value="ECO:0007669"/>
    <property type="project" value="TreeGrafter"/>
</dbReference>
<dbReference type="RefSeq" id="WP_013032387.1">
    <property type="nucleotide sequence ID" value="NC_013960.1"/>
</dbReference>
<proteinExistence type="predicted"/>
<protein>
    <recommendedName>
        <fullName evidence="5">PNPLA domain-containing protein</fullName>
    </recommendedName>
</protein>
<evidence type="ECO:0000256" key="1">
    <source>
        <dbReference type="SAM" id="MobiDB-lite"/>
    </source>
</evidence>
<dbReference type="InterPro" id="IPR016035">
    <property type="entry name" value="Acyl_Trfase/lysoPLipase"/>
</dbReference>
<evidence type="ECO:0000313" key="3">
    <source>
        <dbReference type="EMBL" id="ADE14496.1"/>
    </source>
</evidence>
<feature type="transmembrane region" description="Helical" evidence="2">
    <location>
        <begin position="233"/>
        <end position="254"/>
    </location>
</feature>
<keyword evidence="4" id="KW-1185">Reference proteome</keyword>
<accession>D5C0H0</accession>
<feature type="compositionally biased region" description="Polar residues" evidence="1">
    <location>
        <begin position="1"/>
        <end position="23"/>
    </location>
</feature>
<dbReference type="GO" id="GO:0004623">
    <property type="term" value="F:phospholipase A2 activity"/>
    <property type="evidence" value="ECO:0007669"/>
    <property type="project" value="TreeGrafter"/>
</dbReference>
<name>D5C0H0_NITHN</name>
<dbReference type="AlphaFoldDB" id="D5C0H0"/>
<dbReference type="PANTHER" id="PTHR10728">
    <property type="entry name" value="CYTOSOLIC PHOSPHOLIPASE A2"/>
    <property type="match status" value="1"/>
</dbReference>
<organism evidence="3 4">
    <name type="scientific">Nitrosococcus halophilus (strain Nc4)</name>
    <dbReference type="NCBI Taxonomy" id="472759"/>
    <lineage>
        <taxon>Bacteria</taxon>
        <taxon>Pseudomonadati</taxon>
        <taxon>Pseudomonadota</taxon>
        <taxon>Gammaproteobacteria</taxon>
        <taxon>Chromatiales</taxon>
        <taxon>Chromatiaceae</taxon>
        <taxon>Nitrosococcus</taxon>
    </lineage>
</organism>
<keyword evidence="2" id="KW-1133">Transmembrane helix</keyword>
<dbReference type="OrthoDB" id="9813090at2"/>
<feature type="transmembrane region" description="Helical" evidence="2">
    <location>
        <begin position="154"/>
        <end position="176"/>
    </location>
</feature>
<dbReference type="EMBL" id="CP001798">
    <property type="protein sequence ID" value="ADE14496.1"/>
    <property type="molecule type" value="Genomic_DNA"/>
</dbReference>
<dbReference type="SUPFAM" id="SSF52151">
    <property type="entry name" value="FabD/lysophospholipase-like"/>
    <property type="match status" value="1"/>
</dbReference>
<dbReference type="eggNOG" id="COG1752">
    <property type="taxonomic scope" value="Bacteria"/>
</dbReference>
<reference evidence="4" key="1">
    <citation type="submission" date="2010-04" db="EMBL/GenBank/DDBJ databases">
        <title>Complete genome sequence of Nitrosococcus halophilus Nc4, a salt-adapted, aerobic obligate ammonia-oxidizing sulfur purple bacterium.</title>
        <authorList>
            <consortium name="US DOE Joint Genome Institute"/>
            <person name="Campbell M.A."/>
            <person name="Malfatti S.A."/>
            <person name="Chain P.S.G."/>
            <person name="Heidelberg J.F."/>
            <person name="Ward B.B."/>
            <person name="Klotz M.G."/>
        </authorList>
    </citation>
    <scope>NUCLEOTIDE SEQUENCE [LARGE SCALE GENOMIC DNA]</scope>
    <source>
        <strain evidence="4">Nc4</strain>
    </source>
</reference>
<dbReference type="PANTHER" id="PTHR10728:SF40">
    <property type="entry name" value="PATATIN FAMILY PROTEIN"/>
    <property type="match status" value="1"/>
</dbReference>
<dbReference type="GO" id="GO:0005829">
    <property type="term" value="C:cytosol"/>
    <property type="evidence" value="ECO:0007669"/>
    <property type="project" value="TreeGrafter"/>
</dbReference>
<dbReference type="STRING" id="472759.Nhal_1345"/>
<feature type="compositionally biased region" description="Basic and acidic residues" evidence="1">
    <location>
        <begin position="24"/>
        <end position="35"/>
    </location>
</feature>
<feature type="region of interest" description="Disordered" evidence="1">
    <location>
        <begin position="1"/>
        <end position="46"/>
    </location>
</feature>
<dbReference type="HOGENOM" id="CLU_009252_1_0_6"/>
<dbReference type="Proteomes" id="UP000001844">
    <property type="component" value="Chromosome"/>
</dbReference>